<evidence type="ECO:0000256" key="2">
    <source>
        <dbReference type="SAM" id="MobiDB-lite"/>
    </source>
</evidence>
<dbReference type="InterPro" id="IPR013094">
    <property type="entry name" value="AB_hydrolase_3"/>
</dbReference>
<dbReference type="Pfam" id="PF07859">
    <property type="entry name" value="Abhydrolase_3"/>
    <property type="match status" value="1"/>
</dbReference>
<dbReference type="GO" id="GO:0016787">
    <property type="term" value="F:hydrolase activity"/>
    <property type="evidence" value="ECO:0007669"/>
    <property type="project" value="UniProtKB-KW"/>
</dbReference>
<dbReference type="AlphaFoldDB" id="A0A1T5KXM0"/>
<dbReference type="InterPro" id="IPR029058">
    <property type="entry name" value="AB_hydrolase_fold"/>
</dbReference>
<dbReference type="InterPro" id="IPR050300">
    <property type="entry name" value="GDXG_lipolytic_enzyme"/>
</dbReference>
<gene>
    <name evidence="4" type="ORF">SAMN06309945_2638</name>
</gene>
<name>A0A1T5KXM0_9MICO</name>
<dbReference type="PANTHER" id="PTHR48081">
    <property type="entry name" value="AB HYDROLASE SUPERFAMILY PROTEIN C4A8.06C"/>
    <property type="match status" value="1"/>
</dbReference>
<reference evidence="4 5" key="1">
    <citation type="submission" date="2017-02" db="EMBL/GenBank/DDBJ databases">
        <authorList>
            <person name="Peterson S.W."/>
        </authorList>
    </citation>
    <scope>NUCLEOTIDE SEQUENCE [LARGE SCALE GENOMIC DNA]</scope>
    <source>
        <strain evidence="4 5">VKM Ac-2059</strain>
    </source>
</reference>
<dbReference type="SUPFAM" id="SSF53474">
    <property type="entry name" value="alpha/beta-Hydrolases"/>
    <property type="match status" value="1"/>
</dbReference>
<feature type="compositionally biased region" description="Basic and acidic residues" evidence="2">
    <location>
        <begin position="88"/>
        <end position="97"/>
    </location>
</feature>
<protein>
    <submittedName>
        <fullName evidence="4">Acetyl esterase/lipase</fullName>
    </submittedName>
</protein>
<dbReference type="OrthoDB" id="9803828at2"/>
<evidence type="ECO:0000313" key="4">
    <source>
        <dbReference type="EMBL" id="SKC68487.1"/>
    </source>
</evidence>
<dbReference type="PANTHER" id="PTHR48081:SF8">
    <property type="entry name" value="ALPHA_BETA HYDROLASE FOLD-3 DOMAIN-CONTAINING PROTEIN-RELATED"/>
    <property type="match status" value="1"/>
</dbReference>
<proteinExistence type="predicted"/>
<sequence length="421" mass="45535">MPLDPYFDEMLRAKRVDTFAGVRAQIVDVVRDILPFAVPPAPSGPTPPSASATFLFGADSVGNPSAPPKGSKAAAPSTPTGAPAVAPIDRDAQRARDREKKALHKTAAWKYRNAQKWDTKLYNKVGWPAPELASDDHTVVVPGYPDVRVRIYRPDDAAPRIPAVITFFGGSFQLGGIDWTSVDASYRLRTRDSGVAHVAVDYSRAPEWRYPTPVEQGYATLAWLVENADELGIDAARIALNGTSAGGNIAAATALMNHDRMAHPLALQLLEVPVTDLTGSHIDLAPIRAMGIPTFLARRELTSVPQTYLGDRSRDRERYASPLLADDLSGLPPAYVFTSEFDALRADGQAYAAALRRAGVEAHAVQYQGANHEAAMFTAVVPLARRWHHDAVAVLRTLHSSHRGEAHPLSAVEQSRDALPS</sequence>
<keyword evidence="1" id="KW-0378">Hydrolase</keyword>
<evidence type="ECO:0000256" key="1">
    <source>
        <dbReference type="ARBA" id="ARBA00022801"/>
    </source>
</evidence>
<dbReference type="EMBL" id="FUZP01000003">
    <property type="protein sequence ID" value="SKC68487.1"/>
    <property type="molecule type" value="Genomic_DNA"/>
</dbReference>
<dbReference type="STRING" id="123320.SAMN06309945_2638"/>
<keyword evidence="5" id="KW-1185">Reference proteome</keyword>
<feature type="domain" description="Alpha/beta hydrolase fold-3" evidence="3">
    <location>
        <begin position="164"/>
        <end position="374"/>
    </location>
</feature>
<dbReference type="RefSeq" id="WP_079728867.1">
    <property type="nucleotide sequence ID" value="NZ_FUZP01000003.1"/>
</dbReference>
<feature type="region of interest" description="Disordered" evidence="2">
    <location>
        <begin position="41"/>
        <end position="97"/>
    </location>
</feature>
<evidence type="ECO:0000313" key="5">
    <source>
        <dbReference type="Proteomes" id="UP000190857"/>
    </source>
</evidence>
<accession>A0A1T5KXM0</accession>
<dbReference type="Proteomes" id="UP000190857">
    <property type="component" value="Unassembled WGS sequence"/>
</dbReference>
<feature type="compositionally biased region" description="Low complexity" evidence="2">
    <location>
        <begin position="68"/>
        <end position="87"/>
    </location>
</feature>
<dbReference type="Gene3D" id="3.40.50.1820">
    <property type="entry name" value="alpha/beta hydrolase"/>
    <property type="match status" value="1"/>
</dbReference>
<evidence type="ECO:0000259" key="3">
    <source>
        <dbReference type="Pfam" id="PF07859"/>
    </source>
</evidence>
<organism evidence="4 5">
    <name type="scientific">Okibacterium fritillariae</name>
    <dbReference type="NCBI Taxonomy" id="123320"/>
    <lineage>
        <taxon>Bacteria</taxon>
        <taxon>Bacillati</taxon>
        <taxon>Actinomycetota</taxon>
        <taxon>Actinomycetes</taxon>
        <taxon>Micrococcales</taxon>
        <taxon>Microbacteriaceae</taxon>
        <taxon>Okibacterium</taxon>
    </lineage>
</organism>